<evidence type="ECO:0000256" key="10">
    <source>
        <dbReference type="ARBA" id="ARBA00068717"/>
    </source>
</evidence>
<evidence type="ECO:0000256" key="12">
    <source>
        <dbReference type="RuleBase" id="RU000363"/>
    </source>
</evidence>
<comment type="caution">
    <text evidence="13">The sequence shown here is derived from an EMBL/GenBank/DDBJ whole genome shotgun (WGS) entry which is preliminary data.</text>
</comment>
<evidence type="ECO:0000256" key="4">
    <source>
        <dbReference type="ARBA" id="ARBA00022857"/>
    </source>
</evidence>
<organism evidence="13 14">
    <name type="scientific">Trichoglossum hirsutum</name>
    <dbReference type="NCBI Taxonomy" id="265104"/>
    <lineage>
        <taxon>Eukaryota</taxon>
        <taxon>Fungi</taxon>
        <taxon>Dikarya</taxon>
        <taxon>Ascomycota</taxon>
        <taxon>Pezizomycotina</taxon>
        <taxon>Geoglossomycetes</taxon>
        <taxon>Geoglossales</taxon>
        <taxon>Geoglossaceae</taxon>
        <taxon>Trichoglossum</taxon>
    </lineage>
</organism>
<accession>A0A9P8RT72</accession>
<reference evidence="13" key="1">
    <citation type="submission" date="2021-03" db="EMBL/GenBank/DDBJ databases">
        <title>Comparative genomics and phylogenomic investigation of the class Geoglossomycetes provide insights into ecological specialization and systematics.</title>
        <authorList>
            <person name="Melie T."/>
            <person name="Pirro S."/>
            <person name="Miller A.N."/>
            <person name="Quandt A."/>
        </authorList>
    </citation>
    <scope>NUCLEOTIDE SEQUENCE</scope>
    <source>
        <strain evidence="13">CAQ_001_2017</strain>
    </source>
</reference>
<dbReference type="GO" id="GO:0052650">
    <property type="term" value="F:all-trans-retinol dehydrogenase (NADP+) activity"/>
    <property type="evidence" value="ECO:0007669"/>
    <property type="project" value="UniProtKB-ARBA"/>
</dbReference>
<evidence type="ECO:0000313" key="14">
    <source>
        <dbReference type="Proteomes" id="UP000750711"/>
    </source>
</evidence>
<comment type="similarity">
    <text evidence="2 12">Belongs to the short-chain dehydrogenases/reductases (SDR) family.</text>
</comment>
<dbReference type="InterPro" id="IPR036291">
    <property type="entry name" value="NAD(P)-bd_dom_sf"/>
</dbReference>
<evidence type="ECO:0000256" key="11">
    <source>
        <dbReference type="ARBA" id="ARBA00082544"/>
    </source>
</evidence>
<evidence type="ECO:0000313" key="13">
    <source>
        <dbReference type="EMBL" id="KAH0565785.1"/>
    </source>
</evidence>
<keyword evidence="6" id="KW-0560">Oxidoreductase</keyword>
<dbReference type="Proteomes" id="UP000750711">
    <property type="component" value="Unassembled WGS sequence"/>
</dbReference>
<gene>
    <name evidence="13" type="ORF">GP486_000830</name>
</gene>
<keyword evidence="4" id="KW-0521">NADP</keyword>
<evidence type="ECO:0000256" key="9">
    <source>
        <dbReference type="ARBA" id="ARBA00059620"/>
    </source>
</evidence>
<evidence type="ECO:0000256" key="1">
    <source>
        <dbReference type="ARBA" id="ARBA00004141"/>
    </source>
</evidence>
<dbReference type="PRINTS" id="PR00081">
    <property type="entry name" value="GDHRDH"/>
</dbReference>
<dbReference type="PRINTS" id="PR00080">
    <property type="entry name" value="SDRFAMILY"/>
</dbReference>
<keyword evidence="5" id="KW-1133">Transmembrane helix</keyword>
<dbReference type="InterPro" id="IPR002347">
    <property type="entry name" value="SDR_fam"/>
</dbReference>
<dbReference type="PANTHER" id="PTHR24322">
    <property type="entry name" value="PKSB"/>
    <property type="match status" value="1"/>
</dbReference>
<keyword evidence="7" id="KW-0443">Lipid metabolism</keyword>
<name>A0A9P8RT72_9PEZI</name>
<sequence length="357" mass="39413">MPQRRALPRKGLTIVPIIRLFQKTALNPIVTLLLLLSASHTQRGRELALTHQTLLRRIRILFYIGIYRWATSFLNGRVLNNWENDKYDWAKEIVVVTGGSGGIGGNVVKLLDERGIKVVVLDIIPLTFEASSNVHFFKCDVTSTAAIASAASEIRSSIGQPTILVNNAGIARGRNLLDLTESDIRLTFNVNTLAHFFLVQQFVPDMVAKNHGMIVTVASIAAYVSTPQMVDYAASKAAALSFHEGLTAELKTRYNAPKVRTVLVTPGYTKTPLFEGFTNHLPFAFPNLEPETVAEEIVRQVLEGRSGHITLPVTVGILPGIRGWASWLQVVVRNGGKDAMKEWHGRQVIDPDAEMKD</sequence>
<keyword evidence="8" id="KW-0472">Membrane</keyword>
<evidence type="ECO:0000256" key="8">
    <source>
        <dbReference type="ARBA" id="ARBA00023136"/>
    </source>
</evidence>
<evidence type="ECO:0000256" key="6">
    <source>
        <dbReference type="ARBA" id="ARBA00023002"/>
    </source>
</evidence>
<dbReference type="PANTHER" id="PTHR24322:SF736">
    <property type="entry name" value="RETINOL DEHYDROGENASE 10"/>
    <property type="match status" value="1"/>
</dbReference>
<dbReference type="Pfam" id="PF00106">
    <property type="entry name" value="adh_short"/>
    <property type="match status" value="1"/>
</dbReference>
<protein>
    <recommendedName>
        <fullName evidence="10">Short-chain dehydrogenase/reductase 3</fullName>
    </recommendedName>
    <alternativeName>
        <fullName evidence="11">Retinal short-chain dehydrogenase/reductase 1</fullName>
    </alternativeName>
</protein>
<dbReference type="AlphaFoldDB" id="A0A9P8RT72"/>
<proteinExistence type="inferred from homology"/>
<dbReference type="SUPFAM" id="SSF51735">
    <property type="entry name" value="NAD(P)-binding Rossmann-fold domains"/>
    <property type="match status" value="1"/>
</dbReference>
<evidence type="ECO:0000256" key="2">
    <source>
        <dbReference type="ARBA" id="ARBA00006484"/>
    </source>
</evidence>
<evidence type="ECO:0000256" key="3">
    <source>
        <dbReference type="ARBA" id="ARBA00022692"/>
    </source>
</evidence>
<dbReference type="Gene3D" id="3.40.50.720">
    <property type="entry name" value="NAD(P)-binding Rossmann-like Domain"/>
    <property type="match status" value="1"/>
</dbReference>
<dbReference type="EMBL" id="JAGHQM010000061">
    <property type="protein sequence ID" value="KAH0565785.1"/>
    <property type="molecule type" value="Genomic_DNA"/>
</dbReference>
<keyword evidence="14" id="KW-1185">Reference proteome</keyword>
<comment type="subcellular location">
    <subcellularLocation>
        <location evidence="1">Membrane</location>
        <topology evidence="1">Multi-pass membrane protein</topology>
    </subcellularLocation>
</comment>
<keyword evidence="3" id="KW-0812">Transmembrane</keyword>
<dbReference type="FunFam" id="3.40.50.720:FF:000131">
    <property type="entry name" value="Short-chain dehydrogenase/reductase 3"/>
    <property type="match status" value="1"/>
</dbReference>
<dbReference type="GO" id="GO:0016020">
    <property type="term" value="C:membrane"/>
    <property type="evidence" value="ECO:0007669"/>
    <property type="project" value="UniProtKB-SubCell"/>
</dbReference>
<evidence type="ECO:0000256" key="7">
    <source>
        <dbReference type="ARBA" id="ARBA00023098"/>
    </source>
</evidence>
<comment type="function">
    <text evidence="9">Catalyzes the reduction of all-trans-retinal to all-trans-retinol in the presence of NADPH.</text>
</comment>
<evidence type="ECO:0000256" key="5">
    <source>
        <dbReference type="ARBA" id="ARBA00022989"/>
    </source>
</evidence>